<proteinExistence type="predicted"/>
<dbReference type="Proteomes" id="UP001141327">
    <property type="component" value="Unassembled WGS sequence"/>
</dbReference>
<accession>A0ABQ8U556</accession>
<evidence type="ECO:0000313" key="2">
    <source>
        <dbReference type="Proteomes" id="UP001141327"/>
    </source>
</evidence>
<gene>
    <name evidence="1" type="ORF">PAPYR_10789</name>
</gene>
<sequence length="202" mass="22615">MVTHRSVTDLADLRVELDQFMLNLPNFVQKEDSICKLTPQNQTGFVLPPPPLVILQVFALPSVGTAQHGPLFLCALADSLLHQLPPFHGPLAGRMPPEGTRVPLRAPPVAEAFLGHAESWARLMCLPRAWDAKLEKWDGGSIPTRLIFFSAHMSHVRSAPRWEIEAVRDPIFSLFGFAVRFPEVLSETTEGQKKWDTHNKKI</sequence>
<dbReference type="EMBL" id="JAPMOS010000152">
    <property type="protein sequence ID" value="KAJ4454495.1"/>
    <property type="molecule type" value="Genomic_DNA"/>
</dbReference>
<evidence type="ECO:0000313" key="1">
    <source>
        <dbReference type="EMBL" id="KAJ4454495.1"/>
    </source>
</evidence>
<organism evidence="1 2">
    <name type="scientific">Paratrimastix pyriformis</name>
    <dbReference type="NCBI Taxonomy" id="342808"/>
    <lineage>
        <taxon>Eukaryota</taxon>
        <taxon>Metamonada</taxon>
        <taxon>Preaxostyla</taxon>
        <taxon>Paratrimastigidae</taxon>
        <taxon>Paratrimastix</taxon>
    </lineage>
</organism>
<keyword evidence="2" id="KW-1185">Reference proteome</keyword>
<protein>
    <submittedName>
        <fullName evidence="1">Uncharacterized protein</fullName>
    </submittedName>
</protein>
<reference evidence="1" key="1">
    <citation type="journal article" date="2022" name="bioRxiv">
        <title>Genomics of Preaxostyla Flagellates Illuminates Evolutionary Transitions and the Path Towards Mitochondrial Loss.</title>
        <authorList>
            <person name="Novak L.V.F."/>
            <person name="Treitli S.C."/>
            <person name="Pyrih J."/>
            <person name="Halakuc P."/>
            <person name="Pipaliya S.V."/>
            <person name="Vacek V."/>
            <person name="Brzon O."/>
            <person name="Soukal P."/>
            <person name="Eme L."/>
            <person name="Dacks J.B."/>
            <person name="Karnkowska A."/>
            <person name="Elias M."/>
            <person name="Hampl V."/>
        </authorList>
    </citation>
    <scope>NUCLEOTIDE SEQUENCE</scope>
    <source>
        <strain evidence="1">RCP-MX</strain>
    </source>
</reference>
<comment type="caution">
    <text evidence="1">The sequence shown here is derived from an EMBL/GenBank/DDBJ whole genome shotgun (WGS) entry which is preliminary data.</text>
</comment>
<name>A0ABQ8U556_9EUKA</name>